<accession>A0ABN6N1X9</accession>
<evidence type="ECO:0000313" key="1">
    <source>
        <dbReference type="EMBL" id="BDG05848.1"/>
    </source>
</evidence>
<dbReference type="RefSeq" id="WP_248355020.1">
    <property type="nucleotide sequence ID" value="NZ_AP025591.1"/>
</dbReference>
<dbReference type="Proteomes" id="UP001162891">
    <property type="component" value="Chromosome"/>
</dbReference>
<gene>
    <name evidence="1" type="ORF">AMOR_48440</name>
</gene>
<sequence length="89" mass="9100">MGTIVRFALHGAGAQSYRAAFTVLAQLGLAALEDPSQGLTASRVFPASALAAPTDRTEDLCRAAFVALQQASLRPVAVSACRLDAAANA</sequence>
<name>A0ABN6N1X9_9BACT</name>
<keyword evidence="2" id="KW-1185">Reference proteome</keyword>
<reference evidence="2" key="1">
    <citation type="journal article" date="2022" name="Int. J. Syst. Evol. Microbiol.">
        <title>Anaeromyxobacter oryzae sp. nov., Anaeromyxobacter diazotrophicus sp. nov. and Anaeromyxobacter paludicola sp. nov., isolated from paddy soils.</title>
        <authorList>
            <person name="Itoh H."/>
            <person name="Xu Z."/>
            <person name="Mise K."/>
            <person name="Masuda Y."/>
            <person name="Ushijima N."/>
            <person name="Hayakawa C."/>
            <person name="Shiratori Y."/>
            <person name="Senoo K."/>
        </authorList>
    </citation>
    <scope>NUCLEOTIDE SEQUENCE [LARGE SCALE GENOMIC DNA]</scope>
    <source>
        <strain evidence="2">Red232</strain>
    </source>
</reference>
<proteinExistence type="predicted"/>
<protein>
    <submittedName>
        <fullName evidence="1">Uncharacterized protein</fullName>
    </submittedName>
</protein>
<dbReference type="EMBL" id="AP025591">
    <property type="protein sequence ID" value="BDG05848.1"/>
    <property type="molecule type" value="Genomic_DNA"/>
</dbReference>
<organism evidence="1 2">
    <name type="scientific">Anaeromyxobacter oryzae</name>
    <dbReference type="NCBI Taxonomy" id="2918170"/>
    <lineage>
        <taxon>Bacteria</taxon>
        <taxon>Pseudomonadati</taxon>
        <taxon>Myxococcota</taxon>
        <taxon>Myxococcia</taxon>
        <taxon>Myxococcales</taxon>
        <taxon>Cystobacterineae</taxon>
        <taxon>Anaeromyxobacteraceae</taxon>
        <taxon>Anaeromyxobacter</taxon>
    </lineage>
</organism>
<evidence type="ECO:0000313" key="2">
    <source>
        <dbReference type="Proteomes" id="UP001162891"/>
    </source>
</evidence>